<keyword evidence="3" id="KW-0804">Transcription</keyword>
<dbReference type="Pfam" id="PF00392">
    <property type="entry name" value="GntR"/>
    <property type="match status" value="1"/>
</dbReference>
<reference evidence="6 7" key="1">
    <citation type="submission" date="2024-03" db="EMBL/GenBank/DDBJ databases">
        <title>High-quality draft genome sequencing of Tistrella sp. BH-R2-4.</title>
        <authorList>
            <person name="Dong C."/>
        </authorList>
    </citation>
    <scope>NUCLEOTIDE SEQUENCE [LARGE SCALE GENOMIC DNA]</scope>
    <source>
        <strain evidence="6 7">BH-R2-4</strain>
    </source>
</reference>
<evidence type="ECO:0000256" key="2">
    <source>
        <dbReference type="ARBA" id="ARBA00023125"/>
    </source>
</evidence>
<dbReference type="InterPro" id="IPR000524">
    <property type="entry name" value="Tscrpt_reg_HTH_GntR"/>
</dbReference>
<proteinExistence type="predicted"/>
<organism evidence="6 7">
    <name type="scientific">Tistrella arctica</name>
    <dbReference type="NCBI Taxonomy" id="3133430"/>
    <lineage>
        <taxon>Bacteria</taxon>
        <taxon>Pseudomonadati</taxon>
        <taxon>Pseudomonadota</taxon>
        <taxon>Alphaproteobacteria</taxon>
        <taxon>Geminicoccales</taxon>
        <taxon>Geminicoccaceae</taxon>
        <taxon>Tistrella</taxon>
    </lineage>
</organism>
<keyword evidence="2" id="KW-0238">DNA-binding</keyword>
<dbReference type="PANTHER" id="PTHR43537">
    <property type="entry name" value="TRANSCRIPTIONAL REGULATOR, GNTR FAMILY"/>
    <property type="match status" value="1"/>
</dbReference>
<evidence type="ECO:0000256" key="4">
    <source>
        <dbReference type="SAM" id="MobiDB-lite"/>
    </source>
</evidence>
<comment type="caution">
    <text evidence="6">The sequence shown here is derived from an EMBL/GenBank/DDBJ whole genome shotgun (WGS) entry which is preliminary data.</text>
</comment>
<gene>
    <name evidence="6" type="ORF">WG926_16060</name>
</gene>
<keyword evidence="7" id="KW-1185">Reference proteome</keyword>
<dbReference type="SMART" id="SM00895">
    <property type="entry name" value="FCD"/>
    <property type="match status" value="1"/>
</dbReference>
<feature type="compositionally biased region" description="Polar residues" evidence="4">
    <location>
        <begin position="1"/>
        <end position="10"/>
    </location>
</feature>
<feature type="domain" description="HTH gntR-type" evidence="5">
    <location>
        <begin position="20"/>
        <end position="87"/>
    </location>
</feature>
<dbReference type="SMART" id="SM00345">
    <property type="entry name" value="HTH_GNTR"/>
    <property type="match status" value="2"/>
</dbReference>
<evidence type="ECO:0000256" key="3">
    <source>
        <dbReference type="ARBA" id="ARBA00023163"/>
    </source>
</evidence>
<dbReference type="Proteomes" id="UP001413721">
    <property type="component" value="Unassembled WGS sequence"/>
</dbReference>
<dbReference type="InterPro" id="IPR011711">
    <property type="entry name" value="GntR_C"/>
</dbReference>
<dbReference type="InterPro" id="IPR008920">
    <property type="entry name" value="TF_FadR/GntR_C"/>
</dbReference>
<name>A0ABU9YM10_9PROT</name>
<dbReference type="PROSITE" id="PS50949">
    <property type="entry name" value="HTH_GNTR"/>
    <property type="match status" value="1"/>
</dbReference>
<dbReference type="RefSeq" id="WP_345937770.1">
    <property type="nucleotide sequence ID" value="NZ_JBBKTW010000005.1"/>
</dbReference>
<feature type="region of interest" description="Disordered" evidence="4">
    <location>
        <begin position="1"/>
        <end position="23"/>
    </location>
</feature>
<evidence type="ECO:0000313" key="7">
    <source>
        <dbReference type="Proteomes" id="UP001413721"/>
    </source>
</evidence>
<dbReference type="SUPFAM" id="SSF48008">
    <property type="entry name" value="GntR ligand-binding domain-like"/>
    <property type="match status" value="1"/>
</dbReference>
<evidence type="ECO:0000259" key="5">
    <source>
        <dbReference type="PROSITE" id="PS50949"/>
    </source>
</evidence>
<dbReference type="Pfam" id="PF07729">
    <property type="entry name" value="FCD"/>
    <property type="match status" value="1"/>
</dbReference>
<protein>
    <submittedName>
        <fullName evidence="6">GntR family transcriptional regulator</fullName>
    </submittedName>
</protein>
<dbReference type="SUPFAM" id="SSF46785">
    <property type="entry name" value="Winged helix' DNA-binding domain"/>
    <property type="match status" value="2"/>
</dbReference>
<dbReference type="Gene3D" id="1.20.120.530">
    <property type="entry name" value="GntR ligand-binding domain-like"/>
    <property type="match status" value="1"/>
</dbReference>
<dbReference type="InterPro" id="IPR036390">
    <property type="entry name" value="WH_DNA-bd_sf"/>
</dbReference>
<keyword evidence="1" id="KW-0805">Transcription regulation</keyword>
<evidence type="ECO:0000256" key="1">
    <source>
        <dbReference type="ARBA" id="ARBA00023015"/>
    </source>
</evidence>
<dbReference type="PANTHER" id="PTHR43537:SF5">
    <property type="entry name" value="UXU OPERON TRANSCRIPTIONAL REGULATOR"/>
    <property type="match status" value="1"/>
</dbReference>
<evidence type="ECO:0000313" key="6">
    <source>
        <dbReference type="EMBL" id="MEN2989833.1"/>
    </source>
</evidence>
<dbReference type="EMBL" id="JBBKTW010000005">
    <property type="protein sequence ID" value="MEN2989833.1"/>
    <property type="molecule type" value="Genomic_DNA"/>
</dbReference>
<sequence>MRQKNGTQESIGAADPDGPSRLQRDLLPRVLDYIRSHGLEPGARVTELSLADHLQVSRTPVRAVLEELARQGVLERQPRKGYSLRRLPDPQATETAPPGEVDQLCIRLAGDRQRGRLPAEISEADLMRRYGISRPLLLRVLAQLSEVGMIERKPGHGWAFLPVLDDDARRESYEFRLLIEPACILAQGFRLDPGWIDEMRRRHQSFLQSPWNETSSIALFEMNAAFHEGLAQASGNRFLLNAIRQQSRMRRFSNYDWVYGIDRVRVSCVEHLDILDRLERGEREVAAAMIRRHLEQAASLTRPTAIAG</sequence>
<accession>A0ABU9YM10</accession>
<dbReference type="Gene3D" id="1.10.10.10">
    <property type="entry name" value="Winged helix-like DNA-binding domain superfamily/Winged helix DNA-binding domain"/>
    <property type="match status" value="2"/>
</dbReference>
<dbReference type="InterPro" id="IPR036388">
    <property type="entry name" value="WH-like_DNA-bd_sf"/>
</dbReference>